<gene>
    <name evidence="1" type="ORF">T190115A13A_160038</name>
</gene>
<reference evidence="1 2" key="1">
    <citation type="submission" date="2024-05" db="EMBL/GenBank/DDBJ databases">
        <authorList>
            <person name="Duchaud E."/>
        </authorList>
    </citation>
    <scope>NUCLEOTIDE SEQUENCE [LARGE SCALE GENOMIC DNA]</scope>
    <source>
        <strain evidence="1">Ena-SAMPLE-TAB-13-05-2024-13:56:06:370-140305</strain>
    </source>
</reference>
<dbReference type="RefSeq" id="WP_348737329.1">
    <property type="nucleotide sequence ID" value="NZ_CAXJRC010000007.1"/>
</dbReference>
<name>A0ABP1F4X4_9FLAO</name>
<evidence type="ECO:0000313" key="1">
    <source>
        <dbReference type="EMBL" id="CAL2105505.1"/>
    </source>
</evidence>
<evidence type="ECO:0000313" key="2">
    <source>
        <dbReference type="Proteomes" id="UP001497602"/>
    </source>
</evidence>
<comment type="caution">
    <text evidence="1">The sequence shown here is derived from an EMBL/GenBank/DDBJ whole genome shotgun (WGS) entry which is preliminary data.</text>
</comment>
<dbReference type="Proteomes" id="UP001497602">
    <property type="component" value="Unassembled WGS sequence"/>
</dbReference>
<organism evidence="1 2">
    <name type="scientific">Tenacibaculum vairaonense</name>
    <dbReference type="NCBI Taxonomy" id="3137860"/>
    <lineage>
        <taxon>Bacteria</taxon>
        <taxon>Pseudomonadati</taxon>
        <taxon>Bacteroidota</taxon>
        <taxon>Flavobacteriia</taxon>
        <taxon>Flavobacteriales</taxon>
        <taxon>Flavobacteriaceae</taxon>
        <taxon>Tenacibaculum</taxon>
    </lineage>
</organism>
<keyword evidence="2" id="KW-1185">Reference proteome</keyword>
<protein>
    <submittedName>
        <fullName evidence="1">Uncharacterized protein</fullName>
    </submittedName>
</protein>
<dbReference type="EMBL" id="CAXJRC010000007">
    <property type="protein sequence ID" value="CAL2105505.1"/>
    <property type="molecule type" value="Genomic_DNA"/>
</dbReference>
<accession>A0ABP1F4X4</accession>
<sequence>MRFFTNFKYWLRPKKDREVYDILDAELSACVRKAKSLENGYRITVGISKLRLGTFDITKNIEVLNAACCDLEEKTAKKLADYNLAVDKFLKVDEDYHNLIKMDTSMSQKKECQNKK</sequence>
<proteinExistence type="predicted"/>